<protein>
    <submittedName>
        <fullName evidence="2">Uncharacterized protein</fullName>
    </submittedName>
</protein>
<accession>A0A2N1MQ74</accession>
<dbReference type="VEuPathDB" id="FungiDB:FUN_008179"/>
<feature type="compositionally biased region" description="Polar residues" evidence="1">
    <location>
        <begin position="257"/>
        <end position="280"/>
    </location>
</feature>
<dbReference type="Gene3D" id="1.10.20.10">
    <property type="entry name" value="Histone, subunit A"/>
    <property type="match status" value="1"/>
</dbReference>
<feature type="compositionally biased region" description="Polar residues" evidence="1">
    <location>
        <begin position="314"/>
        <end position="327"/>
    </location>
</feature>
<feature type="compositionally biased region" description="Polar residues" evidence="1">
    <location>
        <begin position="293"/>
        <end position="304"/>
    </location>
</feature>
<dbReference type="EMBL" id="LLXL01001573">
    <property type="protein sequence ID" value="PKK63785.1"/>
    <property type="molecule type" value="Genomic_DNA"/>
</dbReference>
<feature type="region of interest" description="Disordered" evidence="1">
    <location>
        <begin position="210"/>
        <end position="327"/>
    </location>
</feature>
<name>A0A2N1MQ74_9GLOM</name>
<dbReference type="InterPro" id="IPR009072">
    <property type="entry name" value="Histone-fold"/>
</dbReference>
<dbReference type="Proteomes" id="UP000233469">
    <property type="component" value="Unassembled WGS sequence"/>
</dbReference>
<proteinExistence type="predicted"/>
<evidence type="ECO:0000313" key="3">
    <source>
        <dbReference type="Proteomes" id="UP000233469"/>
    </source>
</evidence>
<organism evidence="2 3">
    <name type="scientific">Rhizophagus irregularis</name>
    <dbReference type="NCBI Taxonomy" id="588596"/>
    <lineage>
        <taxon>Eukaryota</taxon>
        <taxon>Fungi</taxon>
        <taxon>Fungi incertae sedis</taxon>
        <taxon>Mucoromycota</taxon>
        <taxon>Glomeromycotina</taxon>
        <taxon>Glomeromycetes</taxon>
        <taxon>Glomerales</taxon>
        <taxon>Glomeraceae</taxon>
        <taxon>Rhizophagus</taxon>
    </lineage>
</organism>
<feature type="compositionally biased region" description="Basic and acidic residues" evidence="1">
    <location>
        <begin position="281"/>
        <end position="290"/>
    </location>
</feature>
<reference evidence="2 3" key="2">
    <citation type="submission" date="2017-10" db="EMBL/GenBank/DDBJ databases">
        <title>Extensive intraspecific genome diversity in a model arbuscular mycorrhizal fungus.</title>
        <authorList>
            <person name="Chen E.C.H."/>
            <person name="Morin E."/>
            <person name="Baudet D."/>
            <person name="Noel J."/>
            <person name="Ndikumana S."/>
            <person name="Charron P."/>
            <person name="St-Onge C."/>
            <person name="Giorgi J."/>
            <person name="Grigoriev I.V."/>
            <person name="Roux C."/>
            <person name="Martin F.M."/>
            <person name="Corradi N."/>
        </authorList>
    </citation>
    <scope>NUCLEOTIDE SEQUENCE [LARGE SCALE GENOMIC DNA]</scope>
    <source>
        <strain evidence="2 3">C2</strain>
    </source>
</reference>
<dbReference type="GO" id="GO:0046982">
    <property type="term" value="F:protein heterodimerization activity"/>
    <property type="evidence" value="ECO:0007669"/>
    <property type="project" value="InterPro"/>
</dbReference>
<reference evidence="2 3" key="1">
    <citation type="submission" date="2016-04" db="EMBL/GenBank/DDBJ databases">
        <title>Genome analyses suggest a sexual origin of heterokaryosis in a supposedly ancient asexual fungus.</title>
        <authorList>
            <person name="Ropars J."/>
            <person name="Sedzielewska K."/>
            <person name="Noel J."/>
            <person name="Charron P."/>
            <person name="Farinelli L."/>
            <person name="Marton T."/>
            <person name="Kruger M."/>
            <person name="Pelin A."/>
            <person name="Brachmann A."/>
            <person name="Corradi N."/>
        </authorList>
    </citation>
    <scope>NUCLEOTIDE SEQUENCE [LARGE SCALE GENOMIC DNA]</scope>
    <source>
        <strain evidence="2 3">C2</strain>
    </source>
</reference>
<gene>
    <name evidence="2" type="ORF">RhiirC2_126857</name>
</gene>
<sequence>MTVDSTKNTLYISQRAANAIIADVAPYRISSEALSAINNFLDEFLYFLIDSARSLDLIRIKDAISQVLPTSLGKNAIVEAELELKTYVESGNSDHTKEKTIEINPFPLQKVFEQFRVKCQFFSTLGERGADDRDPDSVPDLYASEGIHIAPSLAIYLTAVLEYVGEYILILVAKASEKQGVEVARSQEVYSALSEDSQIFPLFRRTNLKEQMESQRESTTNGNEYNSSTTSQLSTHLPKSGYIQSSTPRSPTKSSSYNGGIRQTSLDNSWPTSPVKSLSDYSRHSSEHKNVGMRSTKSMQSLQRQGDKEPDLRNVSSFFNTKSIDNN</sequence>
<feature type="compositionally biased region" description="Low complexity" evidence="1">
    <location>
        <begin position="245"/>
        <end position="256"/>
    </location>
</feature>
<comment type="caution">
    <text evidence="2">The sequence shown here is derived from an EMBL/GenBank/DDBJ whole genome shotgun (WGS) entry which is preliminary data.</text>
</comment>
<evidence type="ECO:0000313" key="2">
    <source>
        <dbReference type="EMBL" id="PKK63785.1"/>
    </source>
</evidence>
<evidence type="ECO:0000256" key="1">
    <source>
        <dbReference type="SAM" id="MobiDB-lite"/>
    </source>
</evidence>
<feature type="compositionally biased region" description="Polar residues" evidence="1">
    <location>
        <begin position="217"/>
        <end position="237"/>
    </location>
</feature>
<dbReference type="VEuPathDB" id="FungiDB:RhiirA1_369820"/>
<dbReference type="AlphaFoldDB" id="A0A2N1MQ74"/>
<dbReference type="VEuPathDB" id="FungiDB:RhiirFUN_008544"/>